<feature type="transmembrane region" description="Helical" evidence="7">
    <location>
        <begin position="234"/>
        <end position="255"/>
    </location>
</feature>
<feature type="transmembrane region" description="Helical" evidence="7">
    <location>
        <begin position="165"/>
        <end position="191"/>
    </location>
</feature>
<feature type="transmembrane region" description="Helical" evidence="7">
    <location>
        <begin position="77"/>
        <end position="102"/>
    </location>
</feature>
<evidence type="ECO:0000256" key="4">
    <source>
        <dbReference type="ARBA" id="ARBA00022692"/>
    </source>
</evidence>
<feature type="transmembrane region" description="Helical" evidence="7">
    <location>
        <begin position="122"/>
        <end position="145"/>
    </location>
</feature>
<feature type="transmembrane region" description="Helical" evidence="7">
    <location>
        <begin position="6"/>
        <end position="32"/>
    </location>
</feature>
<evidence type="ECO:0000313" key="8">
    <source>
        <dbReference type="EMBL" id="GHA34583.1"/>
    </source>
</evidence>
<keyword evidence="9" id="KW-1185">Reference proteome</keyword>
<feature type="transmembrane region" description="Helical" evidence="7">
    <location>
        <begin position="52"/>
        <end position="71"/>
    </location>
</feature>
<protein>
    <submittedName>
        <fullName evidence="8">Cytochrome D ubiquinol oxidase subunit II</fullName>
    </submittedName>
</protein>
<reference evidence="8" key="1">
    <citation type="journal article" date="2014" name="Int. J. Syst. Evol. Microbiol.">
        <title>Complete genome sequence of Corynebacterium casei LMG S-19264T (=DSM 44701T), isolated from a smear-ripened cheese.</title>
        <authorList>
            <consortium name="US DOE Joint Genome Institute (JGI-PGF)"/>
            <person name="Walter F."/>
            <person name="Albersmeier A."/>
            <person name="Kalinowski J."/>
            <person name="Ruckert C."/>
        </authorList>
    </citation>
    <scope>NUCLEOTIDE SEQUENCE</scope>
    <source>
        <strain evidence="8">KCTC 12719</strain>
    </source>
</reference>
<gene>
    <name evidence="8" type="ORF">GCM10007103_15040</name>
</gene>
<evidence type="ECO:0000256" key="1">
    <source>
        <dbReference type="ARBA" id="ARBA00004651"/>
    </source>
</evidence>
<accession>A0A918VXG5</accession>
<dbReference type="PANTHER" id="PTHR43141">
    <property type="entry name" value="CYTOCHROME BD2 SUBUNIT II"/>
    <property type="match status" value="1"/>
</dbReference>
<dbReference type="Proteomes" id="UP000610456">
    <property type="component" value="Unassembled WGS sequence"/>
</dbReference>
<dbReference type="Pfam" id="PF02322">
    <property type="entry name" value="Cyt_bd_oxida_II"/>
    <property type="match status" value="1"/>
</dbReference>
<evidence type="ECO:0000256" key="2">
    <source>
        <dbReference type="ARBA" id="ARBA00007543"/>
    </source>
</evidence>
<keyword evidence="3" id="KW-1003">Cell membrane</keyword>
<evidence type="ECO:0000256" key="7">
    <source>
        <dbReference type="SAM" id="Phobius"/>
    </source>
</evidence>
<keyword evidence="4 7" id="KW-0812">Transmembrane</keyword>
<evidence type="ECO:0000313" key="9">
    <source>
        <dbReference type="Proteomes" id="UP000610456"/>
    </source>
</evidence>
<feature type="transmembrane region" description="Helical" evidence="7">
    <location>
        <begin position="203"/>
        <end position="222"/>
    </location>
</feature>
<comment type="subcellular location">
    <subcellularLocation>
        <location evidence="1">Cell membrane</location>
        <topology evidence="1">Multi-pass membrane protein</topology>
    </subcellularLocation>
</comment>
<name>A0A918VXG5_9FLAO</name>
<keyword evidence="6 7" id="KW-0472">Membrane</keyword>
<dbReference type="RefSeq" id="WP_189604111.1">
    <property type="nucleotide sequence ID" value="NZ_BMXB01000004.1"/>
</dbReference>
<dbReference type="GO" id="GO:0070069">
    <property type="term" value="C:cytochrome complex"/>
    <property type="evidence" value="ECO:0007669"/>
    <property type="project" value="TreeGrafter"/>
</dbReference>
<dbReference type="GO" id="GO:0016682">
    <property type="term" value="F:oxidoreductase activity, acting on diphenols and related substances as donors, oxygen as acceptor"/>
    <property type="evidence" value="ECO:0007669"/>
    <property type="project" value="TreeGrafter"/>
</dbReference>
<dbReference type="GO" id="GO:0009055">
    <property type="term" value="F:electron transfer activity"/>
    <property type="evidence" value="ECO:0007669"/>
    <property type="project" value="TreeGrafter"/>
</dbReference>
<evidence type="ECO:0000256" key="3">
    <source>
        <dbReference type="ARBA" id="ARBA00022475"/>
    </source>
</evidence>
<comment type="similarity">
    <text evidence="2">Belongs to the cytochrome ubiquinol oxidase subunit 2 family.</text>
</comment>
<dbReference type="InterPro" id="IPR003317">
    <property type="entry name" value="Cyt-d_oxidase_su2"/>
</dbReference>
<sequence length="339" mass="38514">MLYVVLFFLLFSFFLYVLLGGADFGAGIVELFTSKKNKNITRETIYRVMGPIWEANHIWLIILIVILWIAFPVYFNVIIVYLHIPFTLVLLGITMRGVAFIFRHYDAVVDKSQVLYNWMFRISSFITPVFLGMSFGALIGGEIFLTDDYSEVHFADIFMTPWLNIFTFLVGLFYAALCAFLASTLLIGETVGETRNIFSRKSAMFTIVLVVIGFLLIGYGYLNDVTFIQDFIHNPISIGAVVLSGILLFPLWRFIRNENRIGSRYLAGFQVVLVLFAALVAHFPYIIITQNKELSLLEGVAPDAVIQNLAIMLLIGGFFILPGLFHLMKSFKMIKVLEK</sequence>
<comment type="caution">
    <text evidence="8">The sequence shown here is derived from an EMBL/GenBank/DDBJ whole genome shotgun (WGS) entry which is preliminary data.</text>
</comment>
<feature type="transmembrane region" description="Helical" evidence="7">
    <location>
        <begin position="267"/>
        <end position="288"/>
    </location>
</feature>
<dbReference type="PANTHER" id="PTHR43141:SF4">
    <property type="entry name" value="CYTOCHROME BD2 SUBUNIT II"/>
    <property type="match status" value="1"/>
</dbReference>
<reference evidence="8" key="2">
    <citation type="submission" date="2020-09" db="EMBL/GenBank/DDBJ databases">
        <authorList>
            <person name="Sun Q."/>
            <person name="Kim S."/>
        </authorList>
    </citation>
    <scope>NUCLEOTIDE SEQUENCE</scope>
    <source>
        <strain evidence="8">KCTC 12719</strain>
    </source>
</reference>
<dbReference type="EMBL" id="BMXB01000004">
    <property type="protein sequence ID" value="GHA34583.1"/>
    <property type="molecule type" value="Genomic_DNA"/>
</dbReference>
<feature type="transmembrane region" description="Helical" evidence="7">
    <location>
        <begin position="308"/>
        <end position="327"/>
    </location>
</feature>
<evidence type="ECO:0000256" key="6">
    <source>
        <dbReference type="ARBA" id="ARBA00023136"/>
    </source>
</evidence>
<proteinExistence type="inferred from homology"/>
<dbReference type="AlphaFoldDB" id="A0A918VXG5"/>
<dbReference type="GO" id="GO:0019646">
    <property type="term" value="P:aerobic electron transport chain"/>
    <property type="evidence" value="ECO:0007669"/>
    <property type="project" value="TreeGrafter"/>
</dbReference>
<dbReference type="GO" id="GO:0005886">
    <property type="term" value="C:plasma membrane"/>
    <property type="evidence" value="ECO:0007669"/>
    <property type="project" value="UniProtKB-SubCell"/>
</dbReference>
<evidence type="ECO:0000256" key="5">
    <source>
        <dbReference type="ARBA" id="ARBA00022989"/>
    </source>
</evidence>
<keyword evidence="5 7" id="KW-1133">Transmembrane helix</keyword>
<organism evidence="8 9">
    <name type="scientific">Salinimicrobium marinum</name>
    <dbReference type="NCBI Taxonomy" id="680283"/>
    <lineage>
        <taxon>Bacteria</taxon>
        <taxon>Pseudomonadati</taxon>
        <taxon>Bacteroidota</taxon>
        <taxon>Flavobacteriia</taxon>
        <taxon>Flavobacteriales</taxon>
        <taxon>Flavobacteriaceae</taxon>
        <taxon>Salinimicrobium</taxon>
    </lineage>
</organism>